<dbReference type="Proteomes" id="UP000320048">
    <property type="component" value="Unassembled WGS sequence"/>
</dbReference>
<dbReference type="Pfam" id="PF01035">
    <property type="entry name" value="DNA_binding_1"/>
    <property type="match status" value="1"/>
</dbReference>
<dbReference type="InterPro" id="IPR004026">
    <property type="entry name" value="Ada_DNA_repair_Zn-bd"/>
</dbReference>
<dbReference type="PROSITE" id="PS00374">
    <property type="entry name" value="MGMT"/>
    <property type="match status" value="1"/>
</dbReference>
<accession>A0A537JFR9</accession>
<dbReference type="NCBIfam" id="TIGR00589">
    <property type="entry name" value="ogt"/>
    <property type="match status" value="1"/>
</dbReference>
<dbReference type="GO" id="GO:0006355">
    <property type="term" value="P:regulation of DNA-templated transcription"/>
    <property type="evidence" value="ECO:0007669"/>
    <property type="project" value="InterPro"/>
</dbReference>
<dbReference type="Gene3D" id="1.10.10.10">
    <property type="entry name" value="Winged helix-like DNA-binding domain superfamily/Winged helix DNA-binding domain"/>
    <property type="match status" value="1"/>
</dbReference>
<comment type="catalytic activity">
    <reaction evidence="9">
        <text>a 6-O-methyl-2'-deoxyguanosine in DNA + L-cysteinyl-[protein] = S-methyl-L-cysteinyl-[protein] + a 2'-deoxyguanosine in DNA</text>
        <dbReference type="Rhea" id="RHEA:24000"/>
        <dbReference type="Rhea" id="RHEA-COMP:10131"/>
        <dbReference type="Rhea" id="RHEA-COMP:10132"/>
        <dbReference type="Rhea" id="RHEA-COMP:11367"/>
        <dbReference type="Rhea" id="RHEA-COMP:11368"/>
        <dbReference type="ChEBI" id="CHEBI:29950"/>
        <dbReference type="ChEBI" id="CHEBI:82612"/>
        <dbReference type="ChEBI" id="CHEBI:85445"/>
        <dbReference type="ChEBI" id="CHEBI:85448"/>
        <dbReference type="EC" id="2.1.1.63"/>
    </reaction>
</comment>
<evidence type="ECO:0000256" key="7">
    <source>
        <dbReference type="ARBA" id="ARBA00023159"/>
    </source>
</evidence>
<dbReference type="EC" id="2.1.1.63" evidence="3"/>
<dbReference type="GO" id="GO:0006281">
    <property type="term" value="P:DNA repair"/>
    <property type="evidence" value="ECO:0007669"/>
    <property type="project" value="UniProtKB-KW"/>
</dbReference>
<dbReference type="SUPFAM" id="SSF57884">
    <property type="entry name" value="Ada DNA repair protein, N-terminal domain (N-Ada 10)"/>
    <property type="match status" value="1"/>
</dbReference>
<protein>
    <recommendedName>
        <fullName evidence="3">methylated-DNA--[protein]-cysteine S-methyltransferase</fullName>
        <ecNumber evidence="3">2.1.1.63</ecNumber>
    </recommendedName>
</protein>
<dbReference type="GO" id="GO:0003677">
    <property type="term" value="F:DNA binding"/>
    <property type="evidence" value="ECO:0007669"/>
    <property type="project" value="InterPro"/>
</dbReference>
<dbReference type="InterPro" id="IPR035451">
    <property type="entry name" value="Ada-like_dom_sf"/>
</dbReference>
<feature type="domain" description="Methylated-DNA-[protein]-cysteine S-methyltransferase DNA binding" evidence="10">
    <location>
        <begin position="126"/>
        <end position="206"/>
    </location>
</feature>
<dbReference type="InterPro" id="IPR014048">
    <property type="entry name" value="MethylDNA_cys_MeTrfase_DNA-bd"/>
</dbReference>
<evidence type="ECO:0000256" key="1">
    <source>
        <dbReference type="ARBA" id="ARBA00001286"/>
    </source>
</evidence>
<dbReference type="InterPro" id="IPR036388">
    <property type="entry name" value="WH-like_DNA-bd_sf"/>
</dbReference>
<dbReference type="AlphaFoldDB" id="A0A537JFR9"/>
<evidence type="ECO:0000256" key="5">
    <source>
        <dbReference type="ARBA" id="ARBA00022679"/>
    </source>
</evidence>
<evidence type="ECO:0000256" key="2">
    <source>
        <dbReference type="ARBA" id="ARBA00008711"/>
    </source>
</evidence>
<dbReference type="GO" id="GO:0032259">
    <property type="term" value="P:methylation"/>
    <property type="evidence" value="ECO:0007669"/>
    <property type="project" value="UniProtKB-KW"/>
</dbReference>
<evidence type="ECO:0000313" key="12">
    <source>
        <dbReference type="EMBL" id="TMI82365.1"/>
    </source>
</evidence>
<name>A0A537JFR9_9BACT</name>
<dbReference type="InterPro" id="IPR001497">
    <property type="entry name" value="MethylDNA_cys_MeTrfase_AS"/>
</dbReference>
<dbReference type="InterPro" id="IPR036217">
    <property type="entry name" value="MethylDNA_cys_MeTrfase_DNAb"/>
</dbReference>
<dbReference type="PANTHER" id="PTHR10815:SF13">
    <property type="entry name" value="METHYLATED-DNA--PROTEIN-CYSTEINE METHYLTRANSFERASE"/>
    <property type="match status" value="1"/>
</dbReference>
<feature type="domain" description="Ada DNA repair metal-binding" evidence="11">
    <location>
        <begin position="216"/>
        <end position="268"/>
    </location>
</feature>
<dbReference type="CDD" id="cd06445">
    <property type="entry name" value="ATase"/>
    <property type="match status" value="1"/>
</dbReference>
<evidence type="ECO:0000259" key="11">
    <source>
        <dbReference type="Pfam" id="PF02805"/>
    </source>
</evidence>
<evidence type="ECO:0000256" key="9">
    <source>
        <dbReference type="ARBA" id="ARBA00049348"/>
    </source>
</evidence>
<comment type="similarity">
    <text evidence="2">Belongs to the MGMT family.</text>
</comment>
<evidence type="ECO:0000256" key="3">
    <source>
        <dbReference type="ARBA" id="ARBA00011918"/>
    </source>
</evidence>
<keyword evidence="5 12" id="KW-0808">Transferase</keyword>
<evidence type="ECO:0000259" key="10">
    <source>
        <dbReference type="Pfam" id="PF01035"/>
    </source>
</evidence>
<evidence type="ECO:0000256" key="6">
    <source>
        <dbReference type="ARBA" id="ARBA00022763"/>
    </source>
</evidence>
<organism evidence="12 13">
    <name type="scientific">Candidatus Segetimicrobium genomatis</name>
    <dbReference type="NCBI Taxonomy" id="2569760"/>
    <lineage>
        <taxon>Bacteria</taxon>
        <taxon>Bacillati</taxon>
        <taxon>Candidatus Sysuimicrobiota</taxon>
        <taxon>Candidatus Sysuimicrobiia</taxon>
        <taxon>Candidatus Sysuimicrobiales</taxon>
        <taxon>Candidatus Segetimicrobiaceae</taxon>
        <taxon>Candidatus Segetimicrobium</taxon>
    </lineage>
</organism>
<dbReference type="PANTHER" id="PTHR10815">
    <property type="entry name" value="METHYLATED-DNA--PROTEIN-CYSTEINE METHYLTRANSFERASE"/>
    <property type="match status" value="1"/>
</dbReference>
<keyword evidence="4 12" id="KW-0489">Methyltransferase</keyword>
<dbReference type="SUPFAM" id="SSF46767">
    <property type="entry name" value="Methylated DNA-protein cysteine methyltransferase, C-terminal domain"/>
    <property type="match status" value="1"/>
</dbReference>
<comment type="catalytic activity">
    <reaction evidence="1">
        <text>a 4-O-methyl-thymidine in DNA + L-cysteinyl-[protein] = a thymidine in DNA + S-methyl-L-cysteinyl-[protein]</text>
        <dbReference type="Rhea" id="RHEA:53428"/>
        <dbReference type="Rhea" id="RHEA-COMP:10131"/>
        <dbReference type="Rhea" id="RHEA-COMP:10132"/>
        <dbReference type="Rhea" id="RHEA-COMP:13555"/>
        <dbReference type="Rhea" id="RHEA-COMP:13556"/>
        <dbReference type="ChEBI" id="CHEBI:29950"/>
        <dbReference type="ChEBI" id="CHEBI:82612"/>
        <dbReference type="ChEBI" id="CHEBI:137386"/>
        <dbReference type="ChEBI" id="CHEBI:137387"/>
        <dbReference type="EC" id="2.1.1.63"/>
    </reaction>
</comment>
<dbReference type="InterPro" id="IPR036631">
    <property type="entry name" value="MGMT_N_sf"/>
</dbReference>
<evidence type="ECO:0000313" key="13">
    <source>
        <dbReference type="Proteomes" id="UP000320048"/>
    </source>
</evidence>
<evidence type="ECO:0000256" key="4">
    <source>
        <dbReference type="ARBA" id="ARBA00022603"/>
    </source>
</evidence>
<dbReference type="FunFam" id="1.10.10.10:FF:000214">
    <property type="entry name" value="Methylated-DNA--protein-cysteine methyltransferase"/>
    <property type="match status" value="1"/>
</dbReference>
<dbReference type="SUPFAM" id="SSF53155">
    <property type="entry name" value="Methylated DNA-protein cysteine methyltransferase domain"/>
    <property type="match status" value="1"/>
</dbReference>
<reference evidence="12 13" key="1">
    <citation type="journal article" date="2019" name="Nat. Microbiol.">
        <title>Mediterranean grassland soil C-N compound turnover is dependent on rainfall and depth, and is mediated by genomically divergent microorganisms.</title>
        <authorList>
            <person name="Diamond S."/>
            <person name="Andeer P.F."/>
            <person name="Li Z."/>
            <person name="Crits-Christoph A."/>
            <person name="Burstein D."/>
            <person name="Anantharaman K."/>
            <person name="Lane K.R."/>
            <person name="Thomas B.C."/>
            <person name="Pan C."/>
            <person name="Northen T.R."/>
            <person name="Banfield J.F."/>
        </authorList>
    </citation>
    <scope>NUCLEOTIDE SEQUENCE [LARGE SCALE GENOMIC DNA]</scope>
    <source>
        <strain evidence="12">NP_7</strain>
    </source>
</reference>
<sequence>MTRPEFLGRDSRARQGGVARLLRDLGDARAPGTIFPAVLERLGLGDAYGRLDTPIGPVFVAYNAHGVSAVRPGGSAKEFEAAFRTRFGRPIRRAGGLPAALAGRLGRAFRGTGRPSVHFDLRSVSEFERAVLRKALSIPRGEVRPYGWIAREIGRPAAARAVGTALARNPIPLLIPCHRVVRNDGRVGGYLFGPEFKRRVLADEGVDVEALEARAHAGTQYYGSDTTRIYCFPTCRNARRISPAHRVSFRSAAEARGAGYRPCAVCRPSLAS</sequence>
<keyword evidence="6" id="KW-0227">DNA damage</keyword>
<keyword evidence="7" id="KW-0010">Activator</keyword>
<evidence type="ECO:0000256" key="8">
    <source>
        <dbReference type="ARBA" id="ARBA00023204"/>
    </source>
</evidence>
<gene>
    <name evidence="12" type="ORF">E6H04_04870</name>
</gene>
<dbReference type="EMBL" id="VBAO01000130">
    <property type="protein sequence ID" value="TMI82365.1"/>
    <property type="molecule type" value="Genomic_DNA"/>
</dbReference>
<dbReference type="Pfam" id="PF02805">
    <property type="entry name" value="Ada_Zn_binding"/>
    <property type="match status" value="1"/>
</dbReference>
<dbReference type="GO" id="GO:0008270">
    <property type="term" value="F:zinc ion binding"/>
    <property type="evidence" value="ECO:0007669"/>
    <property type="project" value="InterPro"/>
</dbReference>
<comment type="caution">
    <text evidence="12">The sequence shown here is derived from an EMBL/GenBank/DDBJ whole genome shotgun (WGS) entry which is preliminary data.</text>
</comment>
<dbReference type="Gene3D" id="3.40.10.10">
    <property type="entry name" value="DNA Methylphosphotriester Repair Domain"/>
    <property type="match status" value="1"/>
</dbReference>
<keyword evidence="8" id="KW-0234">DNA repair</keyword>
<dbReference type="GO" id="GO:0003908">
    <property type="term" value="F:methylated-DNA-[protein]-cysteine S-methyltransferase activity"/>
    <property type="evidence" value="ECO:0007669"/>
    <property type="project" value="UniProtKB-EC"/>
</dbReference>
<proteinExistence type="inferred from homology"/>